<dbReference type="AlphaFoldDB" id="A0A418V0Q9"/>
<proteinExistence type="inferred from homology"/>
<dbReference type="InterPro" id="IPR027417">
    <property type="entry name" value="P-loop_NTPase"/>
</dbReference>
<dbReference type="OrthoDB" id="7158404at2"/>
<evidence type="ECO:0000313" key="7">
    <source>
        <dbReference type="EMBL" id="RJF69403.1"/>
    </source>
</evidence>
<comment type="function">
    <text evidence="5">Involved in beta-(1--&gt;2)glucan export. Transmembrane domains (TMD) form a pore in the inner membrane and the ATP-binding domain (NBD) is responsible for energy generation.</text>
</comment>
<dbReference type="InterPro" id="IPR017871">
    <property type="entry name" value="ABC_transporter-like_CS"/>
</dbReference>
<name>A0A418V0Q9_RHOPL</name>
<dbReference type="RefSeq" id="WP_119858469.1">
    <property type="nucleotide sequence ID" value="NZ_QYYD01000024.1"/>
</dbReference>
<sequence length="262" mass="28261">MTAILKVCDVSKAFSGVHAVRGASFEVEQGSITGLIGPNGSGKSTTIDCISGFQRLDGGRVLLGDRDITGLRPAEIAKAGMIRTFQNVRVYDSYSLLDNLLVAEQAFRDLNWFDALARTPRYRKVREAAEDQARGLIELVGLTRLIDAPATVLSYGQKKLLAFAAAMMAKPRLIVLDEPVAGVNPSRVNEVADILREANATGISFLIVEHNVEFINSLCGKVIVLEQGRKLTEGTPALIRNDPRVLEAYLGIAPAEADAEAP</sequence>
<evidence type="ECO:0000259" key="6">
    <source>
        <dbReference type="PROSITE" id="PS50893"/>
    </source>
</evidence>
<accession>A0A418V0Q9</accession>
<dbReference type="Pfam" id="PF12399">
    <property type="entry name" value="BCA_ABC_TP_C"/>
    <property type="match status" value="1"/>
</dbReference>
<dbReference type="GO" id="GO:0016887">
    <property type="term" value="F:ATP hydrolysis activity"/>
    <property type="evidence" value="ECO:0007669"/>
    <property type="project" value="InterPro"/>
</dbReference>
<dbReference type="PROSITE" id="PS50893">
    <property type="entry name" value="ABC_TRANSPORTER_2"/>
    <property type="match status" value="1"/>
</dbReference>
<evidence type="ECO:0000256" key="4">
    <source>
        <dbReference type="ARBA" id="ARBA00022840"/>
    </source>
</evidence>
<keyword evidence="3" id="KW-0547">Nucleotide-binding</keyword>
<dbReference type="GO" id="GO:0005524">
    <property type="term" value="F:ATP binding"/>
    <property type="evidence" value="ECO:0007669"/>
    <property type="project" value="UniProtKB-KW"/>
</dbReference>
<evidence type="ECO:0000313" key="8">
    <source>
        <dbReference type="Proteomes" id="UP000285523"/>
    </source>
</evidence>
<dbReference type="InterPro" id="IPR003593">
    <property type="entry name" value="AAA+_ATPase"/>
</dbReference>
<dbReference type="InterPro" id="IPR003439">
    <property type="entry name" value="ABC_transporter-like_ATP-bd"/>
</dbReference>
<evidence type="ECO:0000256" key="5">
    <source>
        <dbReference type="ARBA" id="ARBA00024722"/>
    </source>
</evidence>
<dbReference type="SMART" id="SM00382">
    <property type="entry name" value="AAA"/>
    <property type="match status" value="1"/>
</dbReference>
<dbReference type="Pfam" id="PF00005">
    <property type="entry name" value="ABC_tran"/>
    <property type="match status" value="1"/>
</dbReference>
<feature type="domain" description="ABC transporter" evidence="6">
    <location>
        <begin position="5"/>
        <end position="252"/>
    </location>
</feature>
<comment type="similarity">
    <text evidence="1">Belongs to the ABC transporter superfamily.</text>
</comment>
<organism evidence="7 8">
    <name type="scientific">Rhodopseudomonas palustris</name>
    <dbReference type="NCBI Taxonomy" id="1076"/>
    <lineage>
        <taxon>Bacteria</taxon>
        <taxon>Pseudomonadati</taxon>
        <taxon>Pseudomonadota</taxon>
        <taxon>Alphaproteobacteria</taxon>
        <taxon>Hyphomicrobiales</taxon>
        <taxon>Nitrobacteraceae</taxon>
        <taxon>Rhodopseudomonas</taxon>
    </lineage>
</organism>
<dbReference type="GO" id="GO:0005886">
    <property type="term" value="C:plasma membrane"/>
    <property type="evidence" value="ECO:0007669"/>
    <property type="project" value="TreeGrafter"/>
</dbReference>
<dbReference type="Gene3D" id="3.40.50.300">
    <property type="entry name" value="P-loop containing nucleotide triphosphate hydrolases"/>
    <property type="match status" value="1"/>
</dbReference>
<dbReference type="InterPro" id="IPR032823">
    <property type="entry name" value="BCA_ABC_TP_C"/>
</dbReference>
<comment type="caution">
    <text evidence="7">The sequence shown here is derived from an EMBL/GenBank/DDBJ whole genome shotgun (WGS) entry which is preliminary data.</text>
</comment>
<reference evidence="7 8" key="1">
    <citation type="submission" date="2018-09" db="EMBL/GenBank/DDBJ databases">
        <title>Draft genome sequence of Rhodopseudomonas palustris 2.1.18.</title>
        <authorList>
            <person name="Robertson S.L."/>
            <person name="Meyer T.E."/>
            <person name="Kyndt J.A."/>
        </authorList>
    </citation>
    <scope>NUCLEOTIDE SEQUENCE [LARGE SCALE GENOMIC DNA]</scope>
    <source>
        <strain evidence="7 8">2.1.18</strain>
    </source>
</reference>
<dbReference type="Proteomes" id="UP000285523">
    <property type="component" value="Unassembled WGS sequence"/>
</dbReference>
<evidence type="ECO:0000256" key="3">
    <source>
        <dbReference type="ARBA" id="ARBA00022741"/>
    </source>
</evidence>
<gene>
    <name evidence="7" type="ORF">D4Q52_20695</name>
</gene>
<dbReference type="EMBL" id="QYYD01000024">
    <property type="protein sequence ID" value="RJF69403.1"/>
    <property type="molecule type" value="Genomic_DNA"/>
</dbReference>
<dbReference type="CDD" id="cd03219">
    <property type="entry name" value="ABC_Mj1267_LivG_branched"/>
    <property type="match status" value="1"/>
</dbReference>
<dbReference type="InterPro" id="IPR051120">
    <property type="entry name" value="ABC_AA/LPS_Transport"/>
</dbReference>
<dbReference type="SUPFAM" id="SSF52540">
    <property type="entry name" value="P-loop containing nucleoside triphosphate hydrolases"/>
    <property type="match status" value="1"/>
</dbReference>
<keyword evidence="4 7" id="KW-0067">ATP-binding</keyword>
<dbReference type="PANTHER" id="PTHR45772">
    <property type="entry name" value="CONSERVED COMPONENT OF ABC TRANSPORTER FOR NATURAL AMINO ACIDS-RELATED"/>
    <property type="match status" value="1"/>
</dbReference>
<dbReference type="PANTHER" id="PTHR45772:SF9">
    <property type="entry name" value="CONSERVED COMPONENT OF ABC TRANSPORTER FOR NATURAL AMINO ACIDS"/>
    <property type="match status" value="1"/>
</dbReference>
<dbReference type="PROSITE" id="PS00211">
    <property type="entry name" value="ABC_TRANSPORTER_1"/>
    <property type="match status" value="1"/>
</dbReference>
<protein>
    <submittedName>
        <fullName evidence="7">ABC transporter ATP-binding protein</fullName>
    </submittedName>
</protein>
<keyword evidence="2" id="KW-0813">Transport</keyword>
<evidence type="ECO:0000256" key="2">
    <source>
        <dbReference type="ARBA" id="ARBA00022448"/>
    </source>
</evidence>
<evidence type="ECO:0000256" key="1">
    <source>
        <dbReference type="ARBA" id="ARBA00005417"/>
    </source>
</evidence>